<dbReference type="EMBL" id="JACHDO010000002">
    <property type="protein sequence ID" value="MBB5495775.1"/>
    <property type="molecule type" value="Genomic_DNA"/>
</dbReference>
<protein>
    <submittedName>
        <fullName evidence="2">Outer membrane murein-binding lipoprotein Lpp</fullName>
    </submittedName>
</protein>
<keyword evidence="1" id="KW-0175">Coiled coil</keyword>
<name>A0A840WUR9_9ACTN</name>
<keyword evidence="2" id="KW-0449">Lipoprotein</keyword>
<dbReference type="Proteomes" id="UP000579647">
    <property type="component" value="Unassembled WGS sequence"/>
</dbReference>
<feature type="coiled-coil region" evidence="1">
    <location>
        <begin position="33"/>
        <end position="70"/>
    </location>
</feature>
<accession>A0A840WUR9</accession>
<dbReference type="AlphaFoldDB" id="A0A840WUR9"/>
<organism evidence="2 3">
    <name type="scientific">Nocardiopsis metallicus</name>
    <dbReference type="NCBI Taxonomy" id="179819"/>
    <lineage>
        <taxon>Bacteria</taxon>
        <taxon>Bacillati</taxon>
        <taxon>Actinomycetota</taxon>
        <taxon>Actinomycetes</taxon>
        <taxon>Streptosporangiales</taxon>
        <taxon>Nocardiopsidaceae</taxon>
        <taxon>Nocardiopsis</taxon>
    </lineage>
</organism>
<evidence type="ECO:0000313" key="3">
    <source>
        <dbReference type="Proteomes" id="UP000579647"/>
    </source>
</evidence>
<reference evidence="2 3" key="1">
    <citation type="submission" date="2020-08" db="EMBL/GenBank/DDBJ databases">
        <title>Sequencing the genomes of 1000 actinobacteria strains.</title>
        <authorList>
            <person name="Klenk H.-P."/>
        </authorList>
    </citation>
    <scope>NUCLEOTIDE SEQUENCE [LARGE SCALE GENOMIC DNA]</scope>
    <source>
        <strain evidence="2 3">DSM 44598</strain>
    </source>
</reference>
<dbReference type="RefSeq" id="WP_184373152.1">
    <property type="nucleotide sequence ID" value="NZ_JACHDO010000002.1"/>
</dbReference>
<evidence type="ECO:0000313" key="2">
    <source>
        <dbReference type="EMBL" id="MBB5495775.1"/>
    </source>
</evidence>
<gene>
    <name evidence="2" type="ORF">HNR07_006994</name>
</gene>
<comment type="caution">
    <text evidence="2">The sequence shown here is derived from an EMBL/GenBank/DDBJ whole genome shotgun (WGS) entry which is preliminary data.</text>
</comment>
<evidence type="ECO:0000256" key="1">
    <source>
        <dbReference type="SAM" id="Coils"/>
    </source>
</evidence>
<proteinExistence type="predicted"/>
<keyword evidence="3" id="KW-1185">Reference proteome</keyword>
<sequence length="265" mass="29041">MRFTHRRCRDEAAGLADTAARQTTLAEGLHADVQQLSALIEDVQQLNARIERLTEDRAAAEHAMDEVVDACQTLSYGLGDEVDIPEALRSRLRDAAQLPEVLHRLDEAHGENARLVRDHDAQREALLVAAHEAGTLARTWALMARAGYTVASSGGPGAVLNSAHATAWVGFSSWPCEEGGCAESTRTLAWHPDYPDQAHLACECGRIWRAGAEAVERTRREQANAERFGTSYRAPLPWQHRSQAVLEATDRALPTPAQMRRALAA</sequence>